<protein>
    <submittedName>
        <fullName evidence="3">Uncharacterized protein</fullName>
    </submittedName>
</protein>
<proteinExistence type="predicted"/>
<dbReference type="InterPro" id="IPR029058">
    <property type="entry name" value="AB_hydrolase_fold"/>
</dbReference>
<keyword evidence="1" id="KW-0175">Coiled coil</keyword>
<dbReference type="PANTHER" id="PTHR34853:SF1">
    <property type="entry name" value="LIPASE 5"/>
    <property type="match status" value="1"/>
</dbReference>
<feature type="coiled-coil region" evidence="1">
    <location>
        <begin position="269"/>
        <end position="297"/>
    </location>
</feature>
<reference evidence="3 4" key="1">
    <citation type="submission" date="2017-10" db="EMBL/GenBank/DDBJ databases">
        <title>The draft genome sequence of Lewinella marina KCTC 32374.</title>
        <authorList>
            <person name="Wang K."/>
        </authorList>
    </citation>
    <scope>NUCLEOTIDE SEQUENCE [LARGE SCALE GENOMIC DNA]</scope>
    <source>
        <strain evidence="3 4">MKG-38</strain>
    </source>
</reference>
<dbReference type="InterPro" id="IPR026444">
    <property type="entry name" value="Secre_tail"/>
</dbReference>
<feature type="chain" id="PRO_5013659362" evidence="2">
    <location>
        <begin position="20"/>
        <end position="479"/>
    </location>
</feature>
<dbReference type="Proteomes" id="UP000226437">
    <property type="component" value="Unassembled WGS sequence"/>
</dbReference>
<comment type="caution">
    <text evidence="3">The sequence shown here is derived from an EMBL/GenBank/DDBJ whole genome shotgun (WGS) entry which is preliminary data.</text>
</comment>
<feature type="signal peptide" evidence="2">
    <location>
        <begin position="1"/>
        <end position="19"/>
    </location>
</feature>
<dbReference type="InterPro" id="IPR005152">
    <property type="entry name" value="Lipase_secreted"/>
</dbReference>
<evidence type="ECO:0000256" key="2">
    <source>
        <dbReference type="SAM" id="SignalP"/>
    </source>
</evidence>
<gene>
    <name evidence="3" type="ORF">CGL56_02675</name>
</gene>
<dbReference type="OrthoDB" id="4857813at2"/>
<organism evidence="3 4">
    <name type="scientific">Neolewinella marina</name>
    <dbReference type="NCBI Taxonomy" id="438751"/>
    <lineage>
        <taxon>Bacteria</taxon>
        <taxon>Pseudomonadati</taxon>
        <taxon>Bacteroidota</taxon>
        <taxon>Saprospiria</taxon>
        <taxon>Saprospirales</taxon>
        <taxon>Lewinellaceae</taxon>
        <taxon>Neolewinella</taxon>
    </lineage>
</organism>
<dbReference type="Gene3D" id="1.10.260.160">
    <property type="match status" value="1"/>
</dbReference>
<evidence type="ECO:0000313" key="3">
    <source>
        <dbReference type="EMBL" id="PHK99969.1"/>
    </source>
</evidence>
<dbReference type="SUPFAM" id="SSF53474">
    <property type="entry name" value="alpha/beta-Hydrolases"/>
    <property type="match status" value="1"/>
</dbReference>
<evidence type="ECO:0000313" key="4">
    <source>
        <dbReference type="Proteomes" id="UP000226437"/>
    </source>
</evidence>
<evidence type="ECO:0000256" key="1">
    <source>
        <dbReference type="SAM" id="Coils"/>
    </source>
</evidence>
<dbReference type="GO" id="GO:0004806">
    <property type="term" value="F:triacylglycerol lipase activity"/>
    <property type="evidence" value="ECO:0007669"/>
    <property type="project" value="InterPro"/>
</dbReference>
<sequence length="479" mass="52884">MKYLSPLLLALFLGTCVRAQTYISVERQDSVTTALLALVLPIDARYDVVNYKVRYRTVDVFGQPDTASGLLSIPYDRGLQFPLAAYQHGTATSREAVPSRPGVQERLVVNALATYGYITVAADYSGLGDSDGFHPYVHAESEARAGRDLLLAARQWLEERNIPFNDQLFVAGYSQGGHAAQALHRYLQLNPAEDDLVVTAGAHLSGPYSISDVMREATLSDNPTTFPAFIVTTYLSYDYVYGLFDELNQLITPPYLEAARRFKTEATTLEEFNAELIQLLEERAETVTDVLQDSIREQLLSEDPDSRLLRVMRENDTYAWPPEAPTLLYYCTQDEQVPGRNAVVADSVMTALGSTSVVLESGGARGHGQCFVPALESTLEFFEQFARRDPATSTGQPLELPAFTLSPNPVPAGGNLQLHGLPPTPVHYELYDVGGRTLQRGTLDANRSIQLKGSDRRGLFLLRITLPSGDFVVRKVVVR</sequence>
<name>A0A2G0CJ19_9BACT</name>
<accession>A0A2G0CJ19</accession>
<dbReference type="GO" id="GO:0016042">
    <property type="term" value="P:lipid catabolic process"/>
    <property type="evidence" value="ECO:0007669"/>
    <property type="project" value="InterPro"/>
</dbReference>
<dbReference type="NCBIfam" id="TIGR04183">
    <property type="entry name" value="Por_Secre_tail"/>
    <property type="match status" value="1"/>
</dbReference>
<dbReference type="PANTHER" id="PTHR34853">
    <property type="match status" value="1"/>
</dbReference>
<dbReference type="Gene3D" id="3.40.50.1820">
    <property type="entry name" value="alpha/beta hydrolase"/>
    <property type="match status" value="1"/>
</dbReference>
<dbReference type="EMBL" id="PDLO01000001">
    <property type="protein sequence ID" value="PHK99969.1"/>
    <property type="molecule type" value="Genomic_DNA"/>
</dbReference>
<dbReference type="AlphaFoldDB" id="A0A2G0CJ19"/>
<keyword evidence="4" id="KW-1185">Reference proteome</keyword>
<dbReference type="RefSeq" id="WP_099104948.1">
    <property type="nucleotide sequence ID" value="NZ_JAATJF010000001.1"/>
</dbReference>
<keyword evidence="2" id="KW-0732">Signal</keyword>